<dbReference type="Gene3D" id="3.40.47.10">
    <property type="match status" value="2"/>
</dbReference>
<proteinExistence type="inferred from homology"/>
<dbReference type="PROSITE" id="PS00099">
    <property type="entry name" value="THIOLASE_3"/>
    <property type="match status" value="1"/>
</dbReference>
<dbReference type="AlphaFoldDB" id="A0A1E3T6M1"/>
<keyword evidence="4 8" id="KW-0012">Acyltransferase</keyword>
<evidence type="ECO:0000259" key="9">
    <source>
        <dbReference type="Pfam" id="PF00108"/>
    </source>
</evidence>
<dbReference type="InterPro" id="IPR020617">
    <property type="entry name" value="Thiolase_C"/>
</dbReference>
<dbReference type="Pfam" id="PF00108">
    <property type="entry name" value="Thiolase_N"/>
    <property type="match status" value="1"/>
</dbReference>
<evidence type="ECO:0000256" key="5">
    <source>
        <dbReference type="ARBA" id="ARBA00030755"/>
    </source>
</evidence>
<dbReference type="Proteomes" id="UP000094224">
    <property type="component" value="Unassembled WGS sequence"/>
</dbReference>
<dbReference type="PIRSF" id="PIRSF000429">
    <property type="entry name" value="Ac-CoA_Ac_transf"/>
    <property type="match status" value="1"/>
</dbReference>
<evidence type="ECO:0000259" key="10">
    <source>
        <dbReference type="Pfam" id="PF02803"/>
    </source>
</evidence>
<accession>A0A1E3T6M1</accession>
<comment type="similarity">
    <text evidence="1 8">Belongs to the thiolase-like superfamily. Thiolase family.</text>
</comment>
<dbReference type="PANTHER" id="PTHR18919">
    <property type="entry name" value="ACETYL-COA C-ACYLTRANSFERASE"/>
    <property type="match status" value="1"/>
</dbReference>
<dbReference type="CDD" id="cd00751">
    <property type="entry name" value="thiolase"/>
    <property type="match status" value="1"/>
</dbReference>
<feature type="domain" description="Thiolase C-terminal" evidence="10">
    <location>
        <begin position="275"/>
        <end position="395"/>
    </location>
</feature>
<reference evidence="12" key="1">
    <citation type="submission" date="2016-09" db="EMBL/GenBank/DDBJ databases">
        <authorList>
            <person name="Greninger A.L."/>
            <person name="Jerome K.R."/>
            <person name="Mcnair B."/>
            <person name="Wallis C."/>
            <person name="Fang F."/>
        </authorList>
    </citation>
    <scope>NUCLEOTIDE SEQUENCE [LARGE SCALE GENOMIC DNA]</scope>
    <source>
        <strain evidence="12">BC1_M4</strain>
    </source>
</reference>
<evidence type="ECO:0000256" key="3">
    <source>
        <dbReference type="ARBA" id="ARBA00022679"/>
    </source>
</evidence>
<dbReference type="PROSITE" id="PS00098">
    <property type="entry name" value="THIOLASE_1"/>
    <property type="match status" value="1"/>
</dbReference>
<evidence type="ECO:0000256" key="8">
    <source>
        <dbReference type="RuleBase" id="RU003557"/>
    </source>
</evidence>
<keyword evidence="12" id="KW-1185">Reference proteome</keyword>
<protein>
    <recommendedName>
        <fullName evidence="6">Probable acetyl-CoA acetyltransferase</fullName>
        <ecNumber evidence="2">2.3.1.9</ecNumber>
    </recommendedName>
    <alternativeName>
        <fullName evidence="5">Acetoacetyl-CoA thiolase</fullName>
    </alternativeName>
</protein>
<sequence>MTTSVIVAGARTPIGKLMGSLKDFSATDLGAIAIKGALEKAFPNMESPASLVEYVIMGQVLTAGAGQMPARQAAVAAGIGWDVPALTINKMCLSGIDSIALADQLIRAGEFDVVVAGGQESMTKAPHLLMDSRAGYKYGDVTVLDHMAYDGLHDVFTDQPMGALTEQRNDVDQFSRAEQDEYAAQSHQKAAAAWKDGVFADEVVPVNIPQRKGDPLQFTEDEGIRANTTAESLAGLKPAFRKDGTITAGSASQISDGAAAVVVMNKAKAQELGLSWLAEIGAHGVVAGPDSTLQSQPANAIKKALGREGISVDQLDVVEINEAFAAVALASTRELGVDPGIVNVNGGAIAVGHPIGMSGARIALHVALELARRGTGYGVAALCGAGGQGDALILRAG</sequence>
<dbReference type="EMBL" id="MIHC01000003">
    <property type="protein sequence ID" value="ODR09995.1"/>
    <property type="molecule type" value="Genomic_DNA"/>
</dbReference>
<dbReference type="InterPro" id="IPR020610">
    <property type="entry name" value="Thiolase_AS"/>
</dbReference>
<name>A0A1E3T6M1_9MYCO</name>
<dbReference type="InterPro" id="IPR020613">
    <property type="entry name" value="Thiolase_CS"/>
</dbReference>
<dbReference type="SUPFAM" id="SSF53901">
    <property type="entry name" value="Thiolase-like"/>
    <property type="match status" value="2"/>
</dbReference>
<comment type="caution">
    <text evidence="11">The sequence shown here is derived from an EMBL/GenBank/DDBJ whole genome shotgun (WGS) entry which is preliminary data.</text>
</comment>
<dbReference type="InterPro" id="IPR002155">
    <property type="entry name" value="Thiolase"/>
</dbReference>
<dbReference type="OrthoDB" id="9764638at2"/>
<dbReference type="PROSITE" id="PS00737">
    <property type="entry name" value="THIOLASE_2"/>
    <property type="match status" value="1"/>
</dbReference>
<evidence type="ECO:0000256" key="6">
    <source>
        <dbReference type="ARBA" id="ARBA00040529"/>
    </source>
</evidence>
<dbReference type="Pfam" id="PF02803">
    <property type="entry name" value="Thiolase_C"/>
    <property type="match status" value="1"/>
</dbReference>
<keyword evidence="3 8" id="KW-0808">Transferase</keyword>
<dbReference type="InterPro" id="IPR016039">
    <property type="entry name" value="Thiolase-like"/>
</dbReference>
<feature type="active site" description="Acyl-thioester intermediate" evidence="7">
    <location>
        <position position="92"/>
    </location>
</feature>
<feature type="active site" description="Proton acceptor" evidence="7">
    <location>
        <position position="353"/>
    </location>
</feature>
<evidence type="ECO:0000256" key="4">
    <source>
        <dbReference type="ARBA" id="ARBA00023315"/>
    </source>
</evidence>
<evidence type="ECO:0000256" key="1">
    <source>
        <dbReference type="ARBA" id="ARBA00010982"/>
    </source>
</evidence>
<dbReference type="RefSeq" id="WP_069398733.1">
    <property type="nucleotide sequence ID" value="NZ_JACKTB010000062.1"/>
</dbReference>
<feature type="active site" description="Proton acceptor" evidence="7">
    <location>
        <position position="383"/>
    </location>
</feature>
<dbReference type="InterPro" id="IPR020615">
    <property type="entry name" value="Thiolase_acyl_enz_int_AS"/>
</dbReference>
<dbReference type="STRING" id="243061.AWC25_09570"/>
<dbReference type="PANTHER" id="PTHR18919:SF107">
    <property type="entry name" value="ACETYL-COA ACETYLTRANSFERASE, CYTOSOLIC"/>
    <property type="match status" value="1"/>
</dbReference>
<evidence type="ECO:0000313" key="12">
    <source>
        <dbReference type="Proteomes" id="UP000094224"/>
    </source>
</evidence>
<gene>
    <name evidence="11" type="ORF">BHQ21_02455</name>
</gene>
<dbReference type="NCBIfam" id="TIGR01930">
    <property type="entry name" value="AcCoA-C-Actrans"/>
    <property type="match status" value="1"/>
</dbReference>
<dbReference type="EC" id="2.3.1.9" evidence="2"/>
<dbReference type="InterPro" id="IPR020616">
    <property type="entry name" value="Thiolase_N"/>
</dbReference>
<evidence type="ECO:0000256" key="2">
    <source>
        <dbReference type="ARBA" id="ARBA00012705"/>
    </source>
</evidence>
<dbReference type="GO" id="GO:0003985">
    <property type="term" value="F:acetyl-CoA C-acetyltransferase activity"/>
    <property type="evidence" value="ECO:0007669"/>
    <property type="project" value="UniProtKB-EC"/>
</dbReference>
<evidence type="ECO:0000256" key="7">
    <source>
        <dbReference type="PIRSR" id="PIRSR000429-1"/>
    </source>
</evidence>
<evidence type="ECO:0000313" key="11">
    <source>
        <dbReference type="EMBL" id="ODR09995.1"/>
    </source>
</evidence>
<feature type="domain" description="Thiolase N-terminal" evidence="9">
    <location>
        <begin position="5"/>
        <end position="266"/>
    </location>
</feature>
<organism evidence="11 12">
    <name type="scientific">Mycobacterium sherrisii</name>
    <dbReference type="NCBI Taxonomy" id="243061"/>
    <lineage>
        <taxon>Bacteria</taxon>
        <taxon>Bacillati</taxon>
        <taxon>Actinomycetota</taxon>
        <taxon>Actinomycetes</taxon>
        <taxon>Mycobacteriales</taxon>
        <taxon>Mycobacteriaceae</taxon>
        <taxon>Mycobacterium</taxon>
        <taxon>Mycobacterium simiae complex</taxon>
    </lineage>
</organism>